<dbReference type="Proteomes" id="UP000627781">
    <property type="component" value="Unassembled WGS sequence"/>
</dbReference>
<feature type="transmembrane region" description="Helical" evidence="6">
    <location>
        <begin position="263"/>
        <end position="284"/>
    </location>
</feature>
<proteinExistence type="predicted"/>
<dbReference type="RefSeq" id="WP_143315318.1">
    <property type="nucleotide sequence ID" value="NZ_JACSRA010000022.1"/>
</dbReference>
<keyword evidence="2 4" id="KW-0547">Nucleotide-binding</keyword>
<keyword evidence="9" id="KW-1185">Reference proteome</keyword>
<dbReference type="Gene3D" id="2.60.200.20">
    <property type="match status" value="1"/>
</dbReference>
<evidence type="ECO:0000313" key="9">
    <source>
        <dbReference type="Proteomes" id="UP000627781"/>
    </source>
</evidence>
<keyword evidence="5" id="KW-0175">Coiled coil</keyword>
<dbReference type="PROSITE" id="PS50901">
    <property type="entry name" value="FTSK"/>
    <property type="match status" value="2"/>
</dbReference>
<dbReference type="InterPro" id="IPR008984">
    <property type="entry name" value="SMAD_FHA_dom_sf"/>
</dbReference>
<evidence type="ECO:0000256" key="6">
    <source>
        <dbReference type="SAM" id="Phobius"/>
    </source>
</evidence>
<protein>
    <submittedName>
        <fullName evidence="8">Type VII secretion protein EssC</fullName>
    </submittedName>
</protein>
<dbReference type="Pfam" id="PF01580">
    <property type="entry name" value="FtsK_SpoIIIE"/>
    <property type="match status" value="2"/>
</dbReference>
<evidence type="ECO:0000256" key="5">
    <source>
        <dbReference type="SAM" id="Coils"/>
    </source>
</evidence>
<comment type="caution">
    <text evidence="8">The sequence shown here is derived from an EMBL/GenBank/DDBJ whole genome shotgun (WGS) entry which is preliminary data.</text>
</comment>
<keyword evidence="6" id="KW-1133">Transmembrane helix</keyword>
<keyword evidence="3 4" id="KW-0067">ATP-binding</keyword>
<dbReference type="NCBIfam" id="TIGR03928">
    <property type="entry name" value="T7_EssCb_Firm"/>
    <property type="match status" value="1"/>
</dbReference>
<feature type="domain" description="FtsK" evidence="7">
    <location>
        <begin position="677"/>
        <end position="872"/>
    </location>
</feature>
<evidence type="ECO:0000256" key="1">
    <source>
        <dbReference type="ARBA" id="ARBA00022737"/>
    </source>
</evidence>
<evidence type="ECO:0000259" key="7">
    <source>
        <dbReference type="PROSITE" id="PS50901"/>
    </source>
</evidence>
<dbReference type="InterPro" id="IPR023839">
    <property type="entry name" value="Firmicutes_EssC_C"/>
</dbReference>
<accession>A0ABR8PVY1</accession>
<keyword evidence="6" id="KW-0812">Transmembrane</keyword>
<feature type="binding site" evidence="4">
    <location>
        <begin position="698"/>
        <end position="705"/>
    </location>
    <ligand>
        <name>ATP</name>
        <dbReference type="ChEBI" id="CHEBI:30616"/>
    </ligand>
</feature>
<dbReference type="CDD" id="cd01127">
    <property type="entry name" value="TrwB_TraG_TraD_VirD4"/>
    <property type="match status" value="1"/>
</dbReference>
<feature type="coiled-coil region" evidence="5">
    <location>
        <begin position="317"/>
        <end position="347"/>
    </location>
</feature>
<dbReference type="SUPFAM" id="SSF49879">
    <property type="entry name" value="SMAD/FHA domain"/>
    <property type="match status" value="1"/>
</dbReference>
<dbReference type="InterPro" id="IPR002543">
    <property type="entry name" value="FtsK_dom"/>
</dbReference>
<evidence type="ECO:0000256" key="4">
    <source>
        <dbReference type="PROSITE-ProRule" id="PRU00289"/>
    </source>
</evidence>
<dbReference type="InterPro" id="IPR027417">
    <property type="entry name" value="P-loop_NTPase"/>
</dbReference>
<dbReference type="InterPro" id="IPR000253">
    <property type="entry name" value="FHA_dom"/>
</dbReference>
<name>A0ABR8PVY1_9CLOT</name>
<dbReference type="EMBL" id="JACSRA010000022">
    <property type="protein sequence ID" value="MBD7912319.1"/>
    <property type="molecule type" value="Genomic_DNA"/>
</dbReference>
<organism evidence="8 9">
    <name type="scientific">Clostridium cibarium</name>
    <dbReference type="NCBI Taxonomy" id="2762247"/>
    <lineage>
        <taxon>Bacteria</taxon>
        <taxon>Bacillati</taxon>
        <taxon>Bacillota</taxon>
        <taxon>Clostridia</taxon>
        <taxon>Eubacteriales</taxon>
        <taxon>Clostridiaceae</taxon>
        <taxon>Clostridium</taxon>
    </lineage>
</organism>
<feature type="transmembrane region" description="Helical" evidence="6">
    <location>
        <begin position="290"/>
        <end position="311"/>
    </location>
</feature>
<keyword evidence="6" id="KW-0472">Membrane</keyword>
<dbReference type="Gene3D" id="3.40.50.300">
    <property type="entry name" value="P-loop containing nucleotide triphosphate hydrolases"/>
    <property type="match status" value="3"/>
</dbReference>
<dbReference type="PANTHER" id="PTHR22683:SF1">
    <property type="entry name" value="TYPE VII SECRETION SYSTEM PROTEIN ESSC"/>
    <property type="match status" value="1"/>
</dbReference>
<feature type="binding site" evidence="4">
    <location>
        <begin position="1029"/>
        <end position="1036"/>
    </location>
    <ligand>
        <name>ATP</name>
        <dbReference type="ChEBI" id="CHEBI:30616"/>
    </ligand>
</feature>
<feature type="domain" description="FtsK" evidence="7">
    <location>
        <begin position="1013"/>
        <end position="1196"/>
    </location>
</feature>
<reference evidence="8 9" key="1">
    <citation type="submission" date="2020-08" db="EMBL/GenBank/DDBJ databases">
        <title>A Genomic Blueprint of the Chicken Gut Microbiome.</title>
        <authorList>
            <person name="Gilroy R."/>
            <person name="Ravi A."/>
            <person name="Getino M."/>
            <person name="Pursley I."/>
            <person name="Horton D.L."/>
            <person name="Alikhan N.-F."/>
            <person name="Baker D."/>
            <person name="Gharbi K."/>
            <person name="Hall N."/>
            <person name="Watson M."/>
            <person name="Adriaenssens E.M."/>
            <person name="Foster-Nyarko E."/>
            <person name="Jarju S."/>
            <person name="Secka A."/>
            <person name="Antonio M."/>
            <person name="Oren A."/>
            <person name="Chaudhuri R."/>
            <person name="La Ragione R.M."/>
            <person name="Hildebrand F."/>
            <person name="Pallen M.J."/>
        </authorList>
    </citation>
    <scope>NUCLEOTIDE SEQUENCE [LARGE SCALE GENOMIC DNA]</scope>
    <source>
        <strain evidence="8 9">Sa3CVN1</strain>
    </source>
</reference>
<dbReference type="InterPro" id="IPR050206">
    <property type="entry name" value="FtsK/SpoIIIE/SftA"/>
</dbReference>
<evidence type="ECO:0000256" key="3">
    <source>
        <dbReference type="ARBA" id="ARBA00022840"/>
    </source>
</evidence>
<dbReference type="SUPFAM" id="SSF52540">
    <property type="entry name" value="P-loop containing nucleoside triphosphate hydrolases"/>
    <property type="match status" value="2"/>
</dbReference>
<evidence type="ECO:0000256" key="2">
    <source>
        <dbReference type="ARBA" id="ARBA00022741"/>
    </source>
</evidence>
<gene>
    <name evidence="8" type="primary">essC</name>
    <name evidence="8" type="ORF">H9661_13230</name>
</gene>
<dbReference type="PANTHER" id="PTHR22683">
    <property type="entry name" value="SPORULATION PROTEIN RELATED"/>
    <property type="match status" value="1"/>
</dbReference>
<dbReference type="CDD" id="cd00060">
    <property type="entry name" value="FHA"/>
    <property type="match status" value="1"/>
</dbReference>
<sequence>MDNKYKIVISGKGIYREHVLATNDSNIIKVGTNRGCQVRFKKERFFESFEFELVKTAKGWQLNCSNSVYFTLDGVMKLYNKELEHGDEIIVKYQNYNGELFKLNFFIDFDSVTKNYDRIIDLTDVKKLTIGGSEDNHIFIDDSLYKQGTVTLSCENGEYYLKDNNTKYGVYINTEKIKEKKKLNNYDFFIIVGHYFYLKDHKLYTDKDERMHIKALNYVDEKIINSMEYPKFNRSTRIKYKELDNQIEILPPEQLAKEQKRSILLALIPALAMMGITVVLRGMMGGGGAFVLYSVATMSVGVIMSIVTAISNGKEYRKNKKERREKYLEYLKEKEQAIRKCREKELEVLNKIYKPIEENLDNIKGFKKDLFDRDRRDEDYLNLRLGTGRQAANCKVKVTPLEFKNLEDDLVSMPEQIEEKYKYIDNRPIVAKLPEINALGIVGQYESLYKILKNITFDIVGRQFYKDVKLFYMIREDEKARFSWLRWLRHVENDDLGIRNIICDDESKNLLFEYLYIELGKRREDKKKEFKENFIIFVLDNKGIKNHPISKFIESSKEYGVTFVFLEEHEELLPKGCDEIIRLKDNANSAVVLSSINGEDNLQFNFNEVAENLLESLALKIAPVYVDEVTLEGQLTKNISLYELLGVLSVDEIDIEKRWRESVVYKSMAAPLGVKASKEVVYLDLNEKHHGPHGLVAGTTGSGKSEILQSYILSMATLFHPYEVGFVIIDFKGGGMVNQFKDLPHLVGAITNIDGREITRSLLSIKAELRKRQELFAEAEVNHIDAYIKKFKAGEASYPLPHLILIVDEFAELKSDQPEFMKELISAARIGRSLGVHLILATQKPSGVVDEQIWSNSKFKLCLKVQNQQDSKEVLKSPLAAEIKEPGRAYLQVGNNEIFELFQSAYSGASAVNDDMGSFKEFEVNEVSLWGKRNTVFKQEKKKSGENSESQLEAIVEYVNEYCAEKNIKRLPGICLPPLPELIYLSDIEDIEKNDITTEVPIGMFDDPTRQLQAPVILNLLEGNMIIIGSSQFGKTSILQTIIRGVAEKYSPEEVNFYIIDFASMILKNFETLKHVGGVITSSEDEKLKTFTKMIIQEIARRKEILSSLGISSFASYREAGYKDLPHIIIALDNFIAFKELYPDRDEELLNIVREGTAVGVTVIFANSQTNGISYKYMTNFGRRIALYCNDSSEYGVLFDKCRMQPKNVPGRAIISIDKNIYEYQNYLAFYGEKEIDRVQDMKNFIEEINKKYSGKGARIIPEIPKLLTMEYIEDNYSDRSFSKYEIPVGLNYNNIEIETIDLEKVGFFCTVGKEGRGKKTLLRNIMENLQKNIYSSPVEAMVIDNIEKDLSFMEDYGYTSSYSVLYDNFEEVIEDVHDKLEERYDAVSESGKEVLEKMPLLLVVVNNNDALVNIGTNKEAMDMFKKITKQYRNLKVCFIFNNVENSPVSFASTEILKMIKENRKAFLFEDLENSKLFDMNMNVVRNFKKKITVGDCYILEEGEVVKIKAVKNE</sequence>
<evidence type="ECO:0000313" key="8">
    <source>
        <dbReference type="EMBL" id="MBD7912319.1"/>
    </source>
</evidence>
<dbReference type="Pfam" id="PF00498">
    <property type="entry name" value="FHA"/>
    <property type="match status" value="1"/>
</dbReference>
<keyword evidence="1" id="KW-0677">Repeat</keyword>